<name>A0A368VYL2_9ACTN</name>
<dbReference type="EMBL" id="QPJC01000001">
    <property type="protein sequence ID" value="RCW47005.1"/>
    <property type="molecule type" value="Genomic_DNA"/>
</dbReference>
<sequence length="294" mass="31976">MGGLRAGGAMPAAGGGEQEERVRMQERTAVVDGIPMRWLEQGEGSAVVFVHGIPTSAELWRHVIPRVGNGRRLAWEMPGYGASIPAGRDRDISVARQADYLNAWLDHLGIERAVLVGHDLGGGVVQNLAVHHRDRAAGMVLTNAIGYDSWPVPPVKAMQRAAPVLRWFPDAVVYPQFAALLRLGHDNAQLARESVGEHWRHYVTHGAAQALARQAGALDVHDTLAVADRLPELDLPARVVWGTADGFQKVEYGRRFARDLGATLQRIEGGRHFTPEDHPEPIAAAVDELLARSA</sequence>
<proteinExistence type="predicted"/>
<dbReference type="InterPro" id="IPR029058">
    <property type="entry name" value="AB_hydrolase_fold"/>
</dbReference>
<reference evidence="3 4" key="1">
    <citation type="submission" date="2018-07" db="EMBL/GenBank/DDBJ databases">
        <title>Genomic Encyclopedia of Type Strains, Phase III (KMG-III): the genomes of soil and plant-associated and newly described type strains.</title>
        <authorList>
            <person name="Whitman W."/>
        </authorList>
    </citation>
    <scope>NUCLEOTIDE SEQUENCE [LARGE SCALE GENOMIC DNA]</scope>
    <source>
        <strain evidence="3 4">CECT 8575</strain>
    </source>
</reference>
<evidence type="ECO:0000259" key="2">
    <source>
        <dbReference type="Pfam" id="PF00561"/>
    </source>
</evidence>
<dbReference type="InterPro" id="IPR050266">
    <property type="entry name" value="AB_hydrolase_sf"/>
</dbReference>
<keyword evidence="4" id="KW-1185">Reference proteome</keyword>
<evidence type="ECO:0000256" key="1">
    <source>
        <dbReference type="SAM" id="MobiDB-lite"/>
    </source>
</evidence>
<dbReference type="Gene3D" id="3.40.50.1820">
    <property type="entry name" value="alpha/beta hydrolase"/>
    <property type="match status" value="1"/>
</dbReference>
<feature type="region of interest" description="Disordered" evidence="1">
    <location>
        <begin position="1"/>
        <end position="22"/>
    </location>
</feature>
<comment type="caution">
    <text evidence="3">The sequence shown here is derived from an EMBL/GenBank/DDBJ whole genome shotgun (WGS) entry which is preliminary data.</text>
</comment>
<dbReference type="InterPro" id="IPR000639">
    <property type="entry name" value="Epox_hydrolase-like"/>
</dbReference>
<gene>
    <name evidence="3" type="ORF">DFQ14_101348</name>
</gene>
<dbReference type="InterPro" id="IPR000073">
    <property type="entry name" value="AB_hydrolase_1"/>
</dbReference>
<evidence type="ECO:0000313" key="3">
    <source>
        <dbReference type="EMBL" id="RCW47005.1"/>
    </source>
</evidence>
<feature type="domain" description="AB hydrolase-1" evidence="2">
    <location>
        <begin position="46"/>
        <end position="279"/>
    </location>
</feature>
<dbReference type="SUPFAM" id="SSF53474">
    <property type="entry name" value="alpha/beta-Hydrolases"/>
    <property type="match status" value="1"/>
</dbReference>
<dbReference type="Proteomes" id="UP000253495">
    <property type="component" value="Unassembled WGS sequence"/>
</dbReference>
<dbReference type="PANTHER" id="PTHR43798">
    <property type="entry name" value="MONOACYLGLYCEROL LIPASE"/>
    <property type="match status" value="1"/>
</dbReference>
<dbReference type="PRINTS" id="PR00111">
    <property type="entry name" value="ABHYDROLASE"/>
</dbReference>
<dbReference type="Pfam" id="PF00561">
    <property type="entry name" value="Abhydrolase_1"/>
    <property type="match status" value="1"/>
</dbReference>
<evidence type="ECO:0000313" key="4">
    <source>
        <dbReference type="Proteomes" id="UP000253495"/>
    </source>
</evidence>
<dbReference type="AlphaFoldDB" id="A0A368VYL2"/>
<protein>
    <submittedName>
        <fullName evidence="3">Pimeloyl-ACP methyl ester carboxylesterase</fullName>
    </submittedName>
</protein>
<accession>A0A368VYL2</accession>
<dbReference type="PRINTS" id="PR00412">
    <property type="entry name" value="EPOXHYDRLASE"/>
</dbReference>
<dbReference type="GO" id="GO:0003824">
    <property type="term" value="F:catalytic activity"/>
    <property type="evidence" value="ECO:0007669"/>
    <property type="project" value="InterPro"/>
</dbReference>
<organism evidence="3 4">
    <name type="scientific">Halopolyspora algeriensis</name>
    <dbReference type="NCBI Taxonomy" id="1500506"/>
    <lineage>
        <taxon>Bacteria</taxon>
        <taxon>Bacillati</taxon>
        <taxon>Actinomycetota</taxon>
        <taxon>Actinomycetes</taxon>
        <taxon>Actinomycetes incertae sedis</taxon>
        <taxon>Halopolyspora</taxon>
    </lineage>
</organism>